<dbReference type="EMBL" id="VBSB01000007">
    <property type="protein sequence ID" value="NTY60116.1"/>
    <property type="molecule type" value="Genomic_DNA"/>
</dbReference>
<name>A0ABX2JRB5_9MYCO</name>
<feature type="transmembrane region" description="Helical" evidence="2">
    <location>
        <begin position="124"/>
        <end position="146"/>
    </location>
</feature>
<keyword evidence="2" id="KW-1133">Transmembrane helix</keyword>
<evidence type="ECO:0000313" key="5">
    <source>
        <dbReference type="Proteomes" id="UP000708347"/>
    </source>
</evidence>
<dbReference type="InterPro" id="IPR002641">
    <property type="entry name" value="PNPLA_dom"/>
</dbReference>
<dbReference type="Proteomes" id="UP000708347">
    <property type="component" value="Unassembled WGS sequence"/>
</dbReference>
<keyword evidence="2" id="KW-0812">Transmembrane</keyword>
<gene>
    <name evidence="4" type="ORF">FEG63_11225</name>
</gene>
<dbReference type="Gene3D" id="3.40.1090.10">
    <property type="entry name" value="Cytosolic phospholipase A2 catalytic domain"/>
    <property type="match status" value="2"/>
</dbReference>
<keyword evidence="1" id="KW-0443">Lipid metabolism</keyword>
<dbReference type="SUPFAM" id="SSF52151">
    <property type="entry name" value="FabD/lysophospholipase-like"/>
    <property type="match status" value="1"/>
</dbReference>
<feature type="transmembrane region" description="Helical" evidence="2">
    <location>
        <begin position="95"/>
        <end position="118"/>
    </location>
</feature>
<evidence type="ECO:0000259" key="3">
    <source>
        <dbReference type="Pfam" id="PF01734"/>
    </source>
</evidence>
<reference evidence="4 5" key="1">
    <citation type="submission" date="2019-05" db="EMBL/GenBank/DDBJ databases">
        <title>Mycolicibacterium sphagni ENV482 genome assembly.</title>
        <authorList>
            <person name="Chen W."/>
            <person name="Faulkner N.W."/>
            <person name="Hyman M.R."/>
        </authorList>
    </citation>
    <scope>NUCLEOTIDE SEQUENCE [LARGE SCALE GENOMIC DNA]</scope>
    <source>
        <strain evidence="4 5">ENV482</strain>
    </source>
</reference>
<organism evidence="4 5">
    <name type="scientific">Mycolicibacterium sphagni</name>
    <dbReference type="NCBI Taxonomy" id="1786"/>
    <lineage>
        <taxon>Bacteria</taxon>
        <taxon>Bacillati</taxon>
        <taxon>Actinomycetota</taxon>
        <taxon>Actinomycetes</taxon>
        <taxon>Mycobacteriales</taxon>
        <taxon>Mycobacteriaceae</taxon>
        <taxon>Mycolicibacterium</taxon>
    </lineage>
</organism>
<feature type="transmembrane region" description="Helical" evidence="2">
    <location>
        <begin position="12"/>
        <end position="35"/>
    </location>
</feature>
<keyword evidence="2" id="KW-0472">Membrane</keyword>
<evidence type="ECO:0000256" key="2">
    <source>
        <dbReference type="SAM" id="Phobius"/>
    </source>
</evidence>
<feature type="domain" description="PNPLA" evidence="3">
    <location>
        <begin position="15"/>
        <end position="307"/>
    </location>
</feature>
<proteinExistence type="predicted"/>
<comment type="caution">
    <text evidence="4">The sequence shown here is derived from an EMBL/GenBank/DDBJ whole genome shotgun (WGS) entry which is preliminary data.</text>
</comment>
<accession>A0ABX2JRB5</accession>
<sequence length="518" mass="55572">MERMQLAPSPRIAVTLSGGGYRASAFAAGVLLYLIDCGRASQIRAISSVSGGSITNAYFARNVLTSDLTPETSWNRCAPLLAFLSKRDILSPRRMVLITAFLSIPTGAAAGAIANISGRASPQVALYFGVALALLLFSAGLTILFLELRRSLEVAVQWLLDLGGTATKVTANKFSARKFVSAILTLRLNRAMAIFRPKMTLFQDINATYEPIFCCTDLATGTHFFIGSSFVSGVSGSPNKKSEVVNFTGTADELPIATAVAASAAFPLVFRPTVIDASTLGLPVQRGIVSGQIMLADGGLFDNLGFTPIDSWMIGDMDAAVLRELGPGPDVCIVVDSGRPSHQPQTRHNLTRFLTRSIDVVHQSNSLVRRKELQRKFAVAPAWGTLVGIGDDPYEIVDSLDNSPLAQALEGWLEKVNKIHGLNPAAWKALAQERNPSVKTNLRRLGTKDLSRLVLHGYTAAMIRTCVELGWDARDAPLPSVDIDALCAGEFVGSLIDRTAWAFVGPGANHIGRNRDHG</sequence>
<evidence type="ECO:0000256" key="1">
    <source>
        <dbReference type="ARBA" id="ARBA00023098"/>
    </source>
</evidence>
<dbReference type="Pfam" id="PF01734">
    <property type="entry name" value="Patatin"/>
    <property type="match status" value="1"/>
</dbReference>
<dbReference type="InterPro" id="IPR016035">
    <property type="entry name" value="Acyl_Trfase/lysoPLipase"/>
</dbReference>
<protein>
    <recommendedName>
        <fullName evidence="3">PNPLA domain-containing protein</fullName>
    </recommendedName>
</protein>
<keyword evidence="5" id="KW-1185">Reference proteome</keyword>
<evidence type="ECO:0000313" key="4">
    <source>
        <dbReference type="EMBL" id="NTY60116.1"/>
    </source>
</evidence>